<evidence type="ECO:0008006" key="2">
    <source>
        <dbReference type="Google" id="ProtNLM"/>
    </source>
</evidence>
<name>A0A1V0SLC4_9VIRU</name>
<dbReference type="Gene3D" id="1.10.510.10">
    <property type="entry name" value="Transferase(Phosphotransferase) domain 1"/>
    <property type="match status" value="1"/>
</dbReference>
<dbReference type="EMBL" id="KY684113">
    <property type="protein sequence ID" value="ARF12513.1"/>
    <property type="molecule type" value="Genomic_DNA"/>
</dbReference>
<sequence length="216" mass="25890">MHKALNKIKLDKIISNDTVYSIVWGGKYENKRCVIKMIVISSGKTKEKYFKENAEKPFLHKEFKDKKALSPREFKHETEAYLKFEKLGMGPKIYDYGIHKDYDIHYGLIIMERLDCSIKQILMKRELTHKEHELVNNLIDKLHNKHEIVHGDMKPSNIGVYLNEKGEIKECYFFDCQKVKYKKDYDSGIFRQLVTHDNYVYRDHYINNRKLSHRKK</sequence>
<proteinExistence type="predicted"/>
<gene>
    <name evidence="1" type="ORF">Klosneuvirus_6_75</name>
</gene>
<accession>A0A1V0SLC4</accession>
<protein>
    <recommendedName>
        <fullName evidence="2">Protein kinase domain-containing protein</fullName>
    </recommendedName>
</protein>
<organism evidence="1">
    <name type="scientific">Klosneuvirus KNV1</name>
    <dbReference type="NCBI Taxonomy" id="1977640"/>
    <lineage>
        <taxon>Viruses</taxon>
        <taxon>Varidnaviria</taxon>
        <taxon>Bamfordvirae</taxon>
        <taxon>Nucleocytoviricota</taxon>
        <taxon>Megaviricetes</taxon>
        <taxon>Imitervirales</taxon>
        <taxon>Mimiviridae</taxon>
        <taxon>Klosneuvirinae</taxon>
        <taxon>Klosneuvirus</taxon>
    </lineage>
</organism>
<reference evidence="1" key="1">
    <citation type="journal article" date="2017" name="Science">
        <title>Giant viruses with an expanded complement of translation system components.</title>
        <authorList>
            <person name="Schulz F."/>
            <person name="Yutin N."/>
            <person name="Ivanova N.N."/>
            <person name="Ortega D.R."/>
            <person name="Lee T.K."/>
            <person name="Vierheilig J."/>
            <person name="Daims H."/>
            <person name="Horn M."/>
            <person name="Wagner M."/>
            <person name="Jensen G.J."/>
            <person name="Kyrpides N.C."/>
            <person name="Koonin E.V."/>
            <person name="Woyke T."/>
        </authorList>
    </citation>
    <scope>NUCLEOTIDE SEQUENCE</scope>
    <source>
        <strain evidence="1">KNV1</strain>
    </source>
</reference>
<dbReference type="SUPFAM" id="SSF56112">
    <property type="entry name" value="Protein kinase-like (PK-like)"/>
    <property type="match status" value="1"/>
</dbReference>
<evidence type="ECO:0000313" key="1">
    <source>
        <dbReference type="EMBL" id="ARF12513.1"/>
    </source>
</evidence>
<dbReference type="InterPro" id="IPR011009">
    <property type="entry name" value="Kinase-like_dom_sf"/>
</dbReference>